<organism evidence="6 7">
    <name type="scientific">Malus baccata</name>
    <name type="common">Siberian crab apple</name>
    <name type="synonym">Pyrus baccata</name>
    <dbReference type="NCBI Taxonomy" id="106549"/>
    <lineage>
        <taxon>Eukaryota</taxon>
        <taxon>Viridiplantae</taxon>
        <taxon>Streptophyta</taxon>
        <taxon>Embryophyta</taxon>
        <taxon>Tracheophyta</taxon>
        <taxon>Spermatophyta</taxon>
        <taxon>Magnoliopsida</taxon>
        <taxon>eudicotyledons</taxon>
        <taxon>Gunneridae</taxon>
        <taxon>Pentapetalae</taxon>
        <taxon>rosids</taxon>
        <taxon>fabids</taxon>
        <taxon>Rosales</taxon>
        <taxon>Rosaceae</taxon>
        <taxon>Amygdaloideae</taxon>
        <taxon>Maleae</taxon>
        <taxon>Malus</taxon>
    </lineage>
</organism>
<gene>
    <name evidence="6" type="ORF">C1H46_005392</name>
</gene>
<keyword evidence="7" id="KW-1185">Reference proteome</keyword>
<evidence type="ECO:0000256" key="1">
    <source>
        <dbReference type="ARBA" id="ARBA00022614"/>
    </source>
</evidence>
<keyword evidence="1" id="KW-0433">Leucine-rich repeat</keyword>
<evidence type="ECO:0000313" key="6">
    <source>
        <dbReference type="EMBL" id="TQE09009.1"/>
    </source>
</evidence>
<keyword evidence="3" id="KW-0611">Plant defense</keyword>
<dbReference type="PANTHER" id="PTHR45752">
    <property type="entry name" value="LEUCINE-RICH REPEAT-CONTAINING"/>
    <property type="match status" value="1"/>
</dbReference>
<dbReference type="InterPro" id="IPR045344">
    <property type="entry name" value="C-JID"/>
</dbReference>
<dbReference type="InterPro" id="IPR032675">
    <property type="entry name" value="LRR_dom_sf"/>
</dbReference>
<dbReference type="Proteomes" id="UP000315295">
    <property type="component" value="Unassembled WGS sequence"/>
</dbReference>
<evidence type="ECO:0000256" key="2">
    <source>
        <dbReference type="ARBA" id="ARBA00022737"/>
    </source>
</evidence>
<dbReference type="Pfam" id="PF20160">
    <property type="entry name" value="C-JID"/>
    <property type="match status" value="1"/>
</dbReference>
<dbReference type="InterPro" id="IPR050715">
    <property type="entry name" value="LRR-SigEffector_domain"/>
</dbReference>
<keyword evidence="2" id="KW-0677">Repeat</keyword>
<feature type="domain" description="Disease resistance protein RPS4B/Roq1-like leucine-rich repeats" evidence="5">
    <location>
        <begin position="18"/>
        <end position="186"/>
    </location>
</feature>
<comment type="caution">
    <text evidence="6">The sequence shown here is derived from an EMBL/GenBank/DDBJ whole genome shotgun (WGS) entry which is preliminary data.</text>
</comment>
<dbReference type="AlphaFoldDB" id="A0A540ND89"/>
<evidence type="ECO:0000259" key="4">
    <source>
        <dbReference type="Pfam" id="PF20160"/>
    </source>
</evidence>
<dbReference type="STRING" id="106549.A0A540ND89"/>
<dbReference type="Gene3D" id="3.80.10.10">
    <property type="entry name" value="Ribonuclease Inhibitor"/>
    <property type="match status" value="2"/>
</dbReference>
<proteinExistence type="predicted"/>
<sequence length="488" mass="55156">MSGLPNLERLILKDCINLVELDEAVGDLEKLVLLNLRDCKNLMKIPASVSRLGSLQDLILSGCSKLGLHSNTKATTEEHSSSIATKKFNLLPHSLGSLSLANCNLSEIPSDLGFLSALKHLDLSANPILNLPQNMKDLIMLQTLLLEGCTKLHTLPELPLSLTRLEANHCTSLKRITNLPNIFRSLCKSFWYCKKLVEAQGLFEIKLLSSVDIDLIRNMGLFNLESTERSEAEMINYLTNTTKKCPLQGLKECGIFSIYICGSEIPNWFGYRSMGNSVLSVVIPSGVNLKIRGLNACVVYARQPDHRGGVQVASEQFLKVSNETKDRMWTYSPVTMGIPKENEDMLWLSRWTFRDNELEGGEEIRVSVKCGLWTKEFGIELVYEDENKGKDVASNSEDILPWSQSNVVAGDVAVSTSMYEMWRGKYFLCNHRYRTHQAQFRRRQENPAHGDFSYKPPSSFHLNDFLFKHEVDIAESRIIKYLRKAVTK</sequence>
<dbReference type="Pfam" id="PF23286">
    <property type="entry name" value="LRR_13"/>
    <property type="match status" value="1"/>
</dbReference>
<dbReference type="EMBL" id="VIEB01000062">
    <property type="protein sequence ID" value="TQE09009.1"/>
    <property type="molecule type" value="Genomic_DNA"/>
</dbReference>
<evidence type="ECO:0000313" key="7">
    <source>
        <dbReference type="Proteomes" id="UP000315295"/>
    </source>
</evidence>
<evidence type="ECO:0000256" key="3">
    <source>
        <dbReference type="ARBA" id="ARBA00022821"/>
    </source>
</evidence>
<reference evidence="6 7" key="1">
    <citation type="journal article" date="2019" name="G3 (Bethesda)">
        <title>Sequencing of a Wild Apple (Malus baccata) Genome Unravels the Differences Between Cultivated and Wild Apple Species Regarding Disease Resistance and Cold Tolerance.</title>
        <authorList>
            <person name="Chen X."/>
        </authorList>
    </citation>
    <scope>NUCLEOTIDE SEQUENCE [LARGE SCALE GENOMIC DNA]</scope>
    <source>
        <strain evidence="7">cv. Shandingzi</strain>
        <tissue evidence="6">Leaves</tissue>
    </source>
</reference>
<protein>
    <submittedName>
        <fullName evidence="6">Uncharacterized protein</fullName>
    </submittedName>
</protein>
<feature type="domain" description="C-JID" evidence="4">
    <location>
        <begin position="261"/>
        <end position="387"/>
    </location>
</feature>
<dbReference type="PANTHER" id="PTHR45752:SF195">
    <property type="entry name" value="LEUCINE-RICH REPEAT (LRR) FAMILY PROTEIN-RELATED"/>
    <property type="match status" value="1"/>
</dbReference>
<accession>A0A540ND89</accession>
<name>A0A540ND89_MALBA</name>
<evidence type="ECO:0000259" key="5">
    <source>
        <dbReference type="Pfam" id="PF23286"/>
    </source>
</evidence>
<dbReference type="SUPFAM" id="SSF52058">
    <property type="entry name" value="L domain-like"/>
    <property type="match status" value="1"/>
</dbReference>
<dbReference type="InterPro" id="IPR058546">
    <property type="entry name" value="RPS4B/Roq1-like_LRR"/>
</dbReference>